<name>A0A915DFN4_9BILA</name>
<dbReference type="WBParaSite" id="jg1875">
    <property type="protein sequence ID" value="jg1875"/>
    <property type="gene ID" value="jg1875"/>
</dbReference>
<reference evidence="2" key="1">
    <citation type="submission" date="2022-11" db="UniProtKB">
        <authorList>
            <consortium name="WormBaseParasite"/>
        </authorList>
    </citation>
    <scope>IDENTIFICATION</scope>
</reference>
<dbReference type="Proteomes" id="UP000887574">
    <property type="component" value="Unplaced"/>
</dbReference>
<evidence type="ECO:0000313" key="2">
    <source>
        <dbReference type="WBParaSite" id="jg1875"/>
    </source>
</evidence>
<dbReference type="AlphaFoldDB" id="A0A915DFN4"/>
<sequence>MRQKYDWLMDTLAKLEKVYHEQVETKRKLKGWNFENNNISNQITLLRLINYEFTSELLKQLDDKFKKIKPAKSEESMDIEPLYEQIVNLMNDVNKSELIPTSWRLLWILLPLFDFDQEDNTTKHQKSSNQIR</sequence>
<keyword evidence="1" id="KW-1185">Reference proteome</keyword>
<protein>
    <submittedName>
        <fullName evidence="2">Uncharacterized protein</fullName>
    </submittedName>
</protein>
<proteinExistence type="predicted"/>
<evidence type="ECO:0000313" key="1">
    <source>
        <dbReference type="Proteomes" id="UP000887574"/>
    </source>
</evidence>
<accession>A0A915DFN4</accession>
<organism evidence="1 2">
    <name type="scientific">Ditylenchus dipsaci</name>
    <dbReference type="NCBI Taxonomy" id="166011"/>
    <lineage>
        <taxon>Eukaryota</taxon>
        <taxon>Metazoa</taxon>
        <taxon>Ecdysozoa</taxon>
        <taxon>Nematoda</taxon>
        <taxon>Chromadorea</taxon>
        <taxon>Rhabditida</taxon>
        <taxon>Tylenchina</taxon>
        <taxon>Tylenchomorpha</taxon>
        <taxon>Sphaerularioidea</taxon>
        <taxon>Anguinidae</taxon>
        <taxon>Anguininae</taxon>
        <taxon>Ditylenchus</taxon>
    </lineage>
</organism>